<dbReference type="SUPFAM" id="SSF51735">
    <property type="entry name" value="NAD(P)-binding Rossmann-fold domains"/>
    <property type="match status" value="1"/>
</dbReference>
<evidence type="ECO:0000259" key="4">
    <source>
        <dbReference type="Pfam" id="PF22725"/>
    </source>
</evidence>
<dbReference type="GO" id="GO:0016491">
    <property type="term" value="F:oxidoreductase activity"/>
    <property type="evidence" value="ECO:0007669"/>
    <property type="project" value="UniProtKB-KW"/>
</dbReference>
<dbReference type="InterPro" id="IPR000683">
    <property type="entry name" value="Gfo/Idh/MocA-like_OxRdtase_N"/>
</dbReference>
<dbReference type="Gene3D" id="3.30.360.10">
    <property type="entry name" value="Dihydrodipicolinate Reductase, domain 2"/>
    <property type="match status" value="1"/>
</dbReference>
<dbReference type="EMBL" id="FOZK01000001">
    <property type="protein sequence ID" value="SFR90678.1"/>
    <property type="molecule type" value="Genomic_DNA"/>
</dbReference>
<evidence type="ECO:0000256" key="1">
    <source>
        <dbReference type="ARBA" id="ARBA00023002"/>
    </source>
</evidence>
<dbReference type="Pfam" id="PF01408">
    <property type="entry name" value="GFO_IDH_MocA"/>
    <property type="match status" value="1"/>
</dbReference>
<dbReference type="PANTHER" id="PTHR43818:SF11">
    <property type="entry name" value="BCDNA.GH03377"/>
    <property type="match status" value="1"/>
</dbReference>
<dbReference type="OrthoDB" id="226094at2157"/>
<feature type="region of interest" description="Disordered" evidence="2">
    <location>
        <begin position="352"/>
        <end position="374"/>
    </location>
</feature>
<keyword evidence="6" id="KW-1185">Reference proteome</keyword>
<feature type="domain" description="GFO/IDH/MocA-like oxidoreductase" evidence="4">
    <location>
        <begin position="138"/>
        <end position="275"/>
    </location>
</feature>
<dbReference type="GO" id="GO:0000166">
    <property type="term" value="F:nucleotide binding"/>
    <property type="evidence" value="ECO:0007669"/>
    <property type="project" value="InterPro"/>
</dbReference>
<dbReference type="InterPro" id="IPR055170">
    <property type="entry name" value="GFO_IDH_MocA-like_dom"/>
</dbReference>
<dbReference type="AlphaFoldDB" id="A0A1I6KI02"/>
<dbReference type="PANTHER" id="PTHR43818">
    <property type="entry name" value="BCDNA.GH03377"/>
    <property type="match status" value="1"/>
</dbReference>
<dbReference type="SUPFAM" id="SSF55347">
    <property type="entry name" value="Glyceraldehyde-3-phosphate dehydrogenase-like, C-terminal domain"/>
    <property type="match status" value="1"/>
</dbReference>
<name>A0A1I6KI02_9EURY</name>
<dbReference type="Proteomes" id="UP000199062">
    <property type="component" value="Unassembled WGS sequence"/>
</dbReference>
<proteinExistence type="predicted"/>
<dbReference type="Gene3D" id="3.40.50.720">
    <property type="entry name" value="NAD(P)-binding Rossmann-like Domain"/>
    <property type="match status" value="1"/>
</dbReference>
<dbReference type="STRING" id="767519.SAMN05216559_0822"/>
<keyword evidence="1" id="KW-0560">Oxidoreductase</keyword>
<evidence type="ECO:0000256" key="2">
    <source>
        <dbReference type="SAM" id="MobiDB-lite"/>
    </source>
</evidence>
<protein>
    <submittedName>
        <fullName evidence="5">Predicted dehydrogenase</fullName>
    </submittedName>
</protein>
<organism evidence="5 6">
    <name type="scientific">Halomicrobium zhouii</name>
    <dbReference type="NCBI Taxonomy" id="767519"/>
    <lineage>
        <taxon>Archaea</taxon>
        <taxon>Methanobacteriati</taxon>
        <taxon>Methanobacteriota</taxon>
        <taxon>Stenosarchaea group</taxon>
        <taxon>Halobacteria</taxon>
        <taxon>Halobacteriales</taxon>
        <taxon>Haloarculaceae</taxon>
        <taxon>Halomicrobium</taxon>
    </lineage>
</organism>
<dbReference type="RefSeq" id="WP_218155508.1">
    <property type="nucleotide sequence ID" value="NZ_FOZK01000001.1"/>
</dbReference>
<dbReference type="InterPro" id="IPR036291">
    <property type="entry name" value="NAD(P)-bd_dom_sf"/>
</dbReference>
<sequence length="374" mass="39900">MSMSDSPAVGIVGLGGMGTQHASNLTALGADVVGGSDVVTEARDEFAAAFDAVTFDDHEAMYDELDLDAVVITTPNAFHEPAATAALERDVHVLCEKPLADSLPDAERIVAADEASDAFCMVGFSNRFAAAPSLFRAYQADGEFGDVEAVEGAFVRRRGIPGLDSWFTNRDLSGGGALIDIGVHAIDYALYLAGFPDVVEVSGVTRDTFISGDAYVDPDDFAGGWDATEGERDVEDSATLLLRCADDTTISLEVAWATNREPDHEFHVRGTEGGARLAIGGDELQVLGSDDRALDHHRDTTLSGDPDRDRYVEEAATFLDGVRAGERPAINHVEEGLLVQRVIDAVYESSERGTSVRLDDAEGVSEDERAAKLE</sequence>
<feature type="domain" description="Gfo/Idh/MocA-like oxidoreductase N-terminal" evidence="3">
    <location>
        <begin position="9"/>
        <end position="124"/>
    </location>
</feature>
<accession>A0A1I6KI02</accession>
<evidence type="ECO:0000259" key="3">
    <source>
        <dbReference type="Pfam" id="PF01408"/>
    </source>
</evidence>
<reference evidence="5 6" key="1">
    <citation type="submission" date="2016-10" db="EMBL/GenBank/DDBJ databases">
        <authorList>
            <person name="de Groot N.N."/>
        </authorList>
    </citation>
    <scope>NUCLEOTIDE SEQUENCE [LARGE SCALE GENOMIC DNA]</scope>
    <source>
        <strain evidence="5 6">CGMCC 1.10457</strain>
    </source>
</reference>
<evidence type="ECO:0000313" key="5">
    <source>
        <dbReference type="EMBL" id="SFR90678.1"/>
    </source>
</evidence>
<dbReference type="InterPro" id="IPR050463">
    <property type="entry name" value="Gfo/Idh/MocA_oxidrdct_glycsds"/>
</dbReference>
<dbReference type="Pfam" id="PF22725">
    <property type="entry name" value="GFO_IDH_MocA_C3"/>
    <property type="match status" value="1"/>
</dbReference>
<gene>
    <name evidence="5" type="ORF">SAMN05216559_0822</name>
</gene>
<evidence type="ECO:0000313" key="6">
    <source>
        <dbReference type="Proteomes" id="UP000199062"/>
    </source>
</evidence>